<name>A0A8S5UF44_9CAUD</name>
<protein>
    <submittedName>
        <fullName evidence="1">Uncharacterized protein</fullName>
    </submittedName>
</protein>
<sequence length="134" mass="15035">MPDTIKNPISEVFKRWSKAVEPVVGKYNYSMDKSQTIASTKKAYARLLMLGNTTINSDLEGDECATLISFQTESYASGAKALSKVYDEIDEASHKAMVGMGFRRIYGPELQNNAENSIKRVISRYSRTYTGQFL</sequence>
<evidence type="ECO:0000313" key="1">
    <source>
        <dbReference type="EMBL" id="DAF93043.1"/>
    </source>
</evidence>
<reference evidence="1" key="1">
    <citation type="journal article" date="2021" name="Proc. Natl. Acad. Sci. U.S.A.">
        <title>A Catalog of Tens of Thousands of Viruses from Human Metagenomes Reveals Hidden Associations with Chronic Diseases.</title>
        <authorList>
            <person name="Tisza M.J."/>
            <person name="Buck C.B."/>
        </authorList>
    </citation>
    <scope>NUCLEOTIDE SEQUENCE</scope>
    <source>
        <strain evidence="1">CtGrV43</strain>
    </source>
</reference>
<organism evidence="1">
    <name type="scientific">Myoviridae sp. ctGrV43</name>
    <dbReference type="NCBI Taxonomy" id="2825075"/>
    <lineage>
        <taxon>Viruses</taxon>
        <taxon>Duplodnaviria</taxon>
        <taxon>Heunggongvirae</taxon>
        <taxon>Uroviricota</taxon>
        <taxon>Caudoviricetes</taxon>
    </lineage>
</organism>
<dbReference type="EMBL" id="BK016079">
    <property type="protein sequence ID" value="DAF93043.1"/>
    <property type="molecule type" value="Genomic_DNA"/>
</dbReference>
<proteinExistence type="predicted"/>
<accession>A0A8S5UF44</accession>